<dbReference type="InterPro" id="IPR011992">
    <property type="entry name" value="EF-hand-dom_pair"/>
</dbReference>
<dbReference type="Gene3D" id="3.40.1090.10">
    <property type="entry name" value="Cytosolic phospholipase A2 catalytic domain"/>
    <property type="match status" value="2"/>
</dbReference>
<dbReference type="SUPFAM" id="SSF52151">
    <property type="entry name" value="FabD/lysophospholipase-like"/>
    <property type="match status" value="1"/>
</dbReference>
<dbReference type="Proteomes" id="UP000030746">
    <property type="component" value="Unassembled WGS sequence"/>
</dbReference>
<dbReference type="OrthoDB" id="412240at2759"/>
<evidence type="ECO:0000259" key="5">
    <source>
        <dbReference type="PROSITE" id="PS51635"/>
    </source>
</evidence>
<evidence type="ECO:0000256" key="2">
    <source>
        <dbReference type="ARBA" id="ARBA00023098"/>
    </source>
</evidence>
<protein>
    <submittedName>
        <fullName evidence="6">Uncharacterized protein</fullName>
    </submittedName>
</protein>
<dbReference type="Gene3D" id="1.10.238.10">
    <property type="entry name" value="EF-hand"/>
    <property type="match status" value="1"/>
</dbReference>
<accession>V4AR32</accession>
<dbReference type="InterPro" id="IPR016035">
    <property type="entry name" value="Acyl_Trfase/lysoPLipase"/>
</dbReference>
<feature type="domain" description="EF-hand" evidence="4">
    <location>
        <begin position="402"/>
        <end position="437"/>
    </location>
</feature>
<reference evidence="6 7" key="1">
    <citation type="journal article" date="2013" name="Nature">
        <title>Insights into bilaterian evolution from three spiralian genomes.</title>
        <authorList>
            <person name="Simakov O."/>
            <person name="Marletaz F."/>
            <person name="Cho S.J."/>
            <person name="Edsinger-Gonzales E."/>
            <person name="Havlak P."/>
            <person name="Hellsten U."/>
            <person name="Kuo D.H."/>
            <person name="Larsson T."/>
            <person name="Lv J."/>
            <person name="Arendt D."/>
            <person name="Savage R."/>
            <person name="Osoegawa K."/>
            <person name="de Jong P."/>
            <person name="Grimwood J."/>
            <person name="Chapman J.A."/>
            <person name="Shapiro H."/>
            <person name="Aerts A."/>
            <person name="Otillar R.P."/>
            <person name="Terry A.Y."/>
            <person name="Boore J.L."/>
            <person name="Grigoriev I.V."/>
            <person name="Lindberg D.R."/>
            <person name="Seaver E.C."/>
            <person name="Weisblat D.A."/>
            <person name="Putnam N.H."/>
            <person name="Rokhsar D.S."/>
        </authorList>
    </citation>
    <scope>NUCLEOTIDE SEQUENCE [LARGE SCALE GENOMIC DNA]</scope>
</reference>
<dbReference type="Pfam" id="PF00036">
    <property type="entry name" value="EF-hand_1"/>
    <property type="match status" value="1"/>
</dbReference>
<dbReference type="InterPro" id="IPR002048">
    <property type="entry name" value="EF_hand_dom"/>
</dbReference>
<dbReference type="SMART" id="SM00054">
    <property type="entry name" value="EFh"/>
    <property type="match status" value="2"/>
</dbReference>
<feature type="active site" description="Nucleophile" evidence="3">
    <location>
        <position position="104"/>
    </location>
</feature>
<dbReference type="InterPro" id="IPR052580">
    <property type="entry name" value="Lipid_Hydrolase"/>
</dbReference>
<feature type="active site" description="Proton acceptor" evidence="3">
    <location>
        <position position="246"/>
    </location>
</feature>
<evidence type="ECO:0000313" key="6">
    <source>
        <dbReference type="EMBL" id="ESO99707.1"/>
    </source>
</evidence>
<feature type="short sequence motif" description="DGA/G" evidence="3">
    <location>
        <begin position="246"/>
        <end position="248"/>
    </location>
</feature>
<dbReference type="GO" id="GO:0005509">
    <property type="term" value="F:calcium ion binding"/>
    <property type="evidence" value="ECO:0007669"/>
    <property type="project" value="InterPro"/>
</dbReference>
<keyword evidence="2 3" id="KW-0443">Lipid metabolism</keyword>
<dbReference type="PROSITE" id="PS00018">
    <property type="entry name" value="EF_HAND_1"/>
    <property type="match status" value="1"/>
</dbReference>
<keyword evidence="1" id="KW-0106">Calcium</keyword>
<dbReference type="CTD" id="20250858"/>
<dbReference type="HOGENOM" id="CLU_028564_1_0_1"/>
<dbReference type="OMA" id="EYPFENI"/>
<dbReference type="CDD" id="cd07207">
    <property type="entry name" value="Pat_ExoU_VipD_like"/>
    <property type="match status" value="1"/>
</dbReference>
<feature type="domain" description="PNPLA" evidence="5">
    <location>
        <begin position="69"/>
        <end position="259"/>
    </location>
</feature>
<gene>
    <name evidence="6" type="ORF">LOTGIDRAFT_238744</name>
</gene>
<feature type="short sequence motif" description="GXGXXG" evidence="3">
    <location>
        <begin position="73"/>
        <end position="78"/>
    </location>
</feature>
<dbReference type="PROSITE" id="PS51635">
    <property type="entry name" value="PNPLA"/>
    <property type="match status" value="1"/>
</dbReference>
<sequence>MGIEASVLAENKAAEEKKNRELFVRNQLSVEEEEALQLTEVDFDLSEKESQSQYLKIDPKKYDYCFENLVFEGGGMKGAAYVGAIRYLEELKLDKQIKRYAGTSAGAMMVAYLAVGYRADEIAEFVEPSFISSILNSNPMGVLNLLPNMLRTYGWKPTTKLYTVMGEHFAAKTGDADITFKQLYKMTGKELCICVTNVNHMVATYCHVKTTPSLPVRQAVCMSMSLPGYFQAVKITNMGETDVYVDGGLLCNYPIHCFDGWFLSMDPEDSFFEKFQPLSNISHLYDNSVRFGTVNENTLGFEVYSDYEQDLMKGKLDNRAGALAPDKPDEDTKLYKKYMTKKLKKKKAEKIHAKVVRSVDNFLRAIRKYNINQKDNVDLEELKKVFEDDEIFTAHDCKILFGKIMTAEEAFEVIDKDNNGEIEFDELLEFIQRTGICLQNCFQGYFRQEVNGLAQFVCRIQDAVLLNLKRVNMNYTDLDRTVGINTGHVNTIDFNMELADVDFLEARGYNAMKAFLRYHVVSKGLTKRSSKDKKRRSSKSKKHE</sequence>
<dbReference type="RefSeq" id="XP_009049614.1">
    <property type="nucleotide sequence ID" value="XM_009051366.1"/>
</dbReference>
<dbReference type="GO" id="GO:0016787">
    <property type="term" value="F:hydrolase activity"/>
    <property type="evidence" value="ECO:0007669"/>
    <property type="project" value="UniProtKB-UniRule"/>
</dbReference>
<evidence type="ECO:0000256" key="3">
    <source>
        <dbReference type="PROSITE-ProRule" id="PRU01161"/>
    </source>
</evidence>
<name>V4AR32_LOTGI</name>
<evidence type="ECO:0000256" key="1">
    <source>
        <dbReference type="ARBA" id="ARBA00022837"/>
    </source>
</evidence>
<keyword evidence="3" id="KW-0378">Hydrolase</keyword>
<dbReference type="KEGG" id="lgi:LOTGIDRAFT_238744"/>
<keyword evidence="3" id="KW-0442">Lipid degradation</keyword>
<dbReference type="GO" id="GO:0016042">
    <property type="term" value="P:lipid catabolic process"/>
    <property type="evidence" value="ECO:0007669"/>
    <property type="project" value="UniProtKB-UniRule"/>
</dbReference>
<dbReference type="Pfam" id="PF01734">
    <property type="entry name" value="Patatin"/>
    <property type="match status" value="1"/>
</dbReference>
<dbReference type="InterPro" id="IPR002641">
    <property type="entry name" value="PNPLA_dom"/>
</dbReference>
<dbReference type="SUPFAM" id="SSF47473">
    <property type="entry name" value="EF-hand"/>
    <property type="match status" value="1"/>
</dbReference>
<evidence type="ECO:0000259" key="4">
    <source>
        <dbReference type="PROSITE" id="PS50222"/>
    </source>
</evidence>
<dbReference type="PANTHER" id="PTHR46394">
    <property type="entry name" value="ANNEXIN"/>
    <property type="match status" value="1"/>
</dbReference>
<dbReference type="PROSITE" id="PS50222">
    <property type="entry name" value="EF_HAND_2"/>
    <property type="match status" value="1"/>
</dbReference>
<evidence type="ECO:0000313" key="7">
    <source>
        <dbReference type="Proteomes" id="UP000030746"/>
    </source>
</evidence>
<proteinExistence type="predicted"/>
<dbReference type="EMBL" id="KB200955">
    <property type="protein sequence ID" value="ESO99707.1"/>
    <property type="molecule type" value="Genomic_DNA"/>
</dbReference>
<feature type="short sequence motif" description="GXSXG" evidence="3">
    <location>
        <begin position="102"/>
        <end position="106"/>
    </location>
</feature>
<dbReference type="InterPro" id="IPR018247">
    <property type="entry name" value="EF_Hand_1_Ca_BS"/>
</dbReference>
<dbReference type="AlphaFoldDB" id="V4AR32"/>
<keyword evidence="7" id="KW-1185">Reference proteome</keyword>
<organism evidence="6 7">
    <name type="scientific">Lottia gigantea</name>
    <name type="common">Giant owl limpet</name>
    <dbReference type="NCBI Taxonomy" id="225164"/>
    <lineage>
        <taxon>Eukaryota</taxon>
        <taxon>Metazoa</taxon>
        <taxon>Spiralia</taxon>
        <taxon>Lophotrochozoa</taxon>
        <taxon>Mollusca</taxon>
        <taxon>Gastropoda</taxon>
        <taxon>Patellogastropoda</taxon>
        <taxon>Lottioidea</taxon>
        <taxon>Lottiidae</taxon>
        <taxon>Lottia</taxon>
    </lineage>
</organism>
<dbReference type="PANTHER" id="PTHR46394:SF1">
    <property type="entry name" value="PNPLA DOMAIN-CONTAINING PROTEIN"/>
    <property type="match status" value="1"/>
</dbReference>
<dbReference type="GeneID" id="20250858"/>